<dbReference type="EMBL" id="DNWC01000023">
    <property type="protein sequence ID" value="HBJ07649.1"/>
    <property type="molecule type" value="Genomic_DNA"/>
</dbReference>
<gene>
    <name evidence="3" type="ORF">DDY73_01460</name>
</gene>
<evidence type="ECO:0000259" key="2">
    <source>
        <dbReference type="Pfam" id="PF14730"/>
    </source>
</evidence>
<protein>
    <recommendedName>
        <fullName evidence="2">DUF4468 domain-containing protein</fullName>
    </recommendedName>
</protein>
<feature type="domain" description="DUF4468" evidence="2">
    <location>
        <begin position="26"/>
        <end position="113"/>
    </location>
</feature>
<dbReference type="Gene3D" id="3.30.530.80">
    <property type="match status" value="1"/>
</dbReference>
<dbReference type="AlphaFoldDB" id="A0A354LZG0"/>
<evidence type="ECO:0000256" key="1">
    <source>
        <dbReference type="SAM" id="SignalP"/>
    </source>
</evidence>
<dbReference type="InterPro" id="IPR027823">
    <property type="entry name" value="DUF4468"/>
</dbReference>
<accession>A0A354LZG0</accession>
<name>A0A354LZG0_9BACT</name>
<evidence type="ECO:0000313" key="4">
    <source>
        <dbReference type="Proteomes" id="UP000262954"/>
    </source>
</evidence>
<proteinExistence type="predicted"/>
<organism evidence="3 4">
    <name type="scientific">Coprobacter fastidiosus</name>
    <dbReference type="NCBI Taxonomy" id="1099853"/>
    <lineage>
        <taxon>Bacteria</taxon>
        <taxon>Pseudomonadati</taxon>
        <taxon>Bacteroidota</taxon>
        <taxon>Bacteroidia</taxon>
        <taxon>Bacteroidales</taxon>
        <taxon>Barnesiellaceae</taxon>
        <taxon>Coprobacter</taxon>
    </lineage>
</organism>
<sequence>MKKLFLLLFVSMGYFFSSYGQEKLTFSKVIEVKDVDKTSIYISLRDWISTYYRDTQEVLQMDDKDAGIIIGKAIFLYSMNKLAYAAYDGKIWYSIKLQVKDGRFKVEMSNFVHENKKGNAPTCNLGLITIAENYTDKGAQKFFHNKVWKDIKVKSERESNSIFSDLEKLAASIQTVKEDSDDW</sequence>
<feature type="chain" id="PRO_5016923178" description="DUF4468 domain-containing protein" evidence="1">
    <location>
        <begin position="21"/>
        <end position="183"/>
    </location>
</feature>
<comment type="caution">
    <text evidence="3">The sequence shown here is derived from an EMBL/GenBank/DDBJ whole genome shotgun (WGS) entry which is preliminary data.</text>
</comment>
<feature type="signal peptide" evidence="1">
    <location>
        <begin position="1"/>
        <end position="20"/>
    </location>
</feature>
<dbReference type="Pfam" id="PF14730">
    <property type="entry name" value="DUF4468"/>
    <property type="match status" value="1"/>
</dbReference>
<keyword evidence="1" id="KW-0732">Signal</keyword>
<evidence type="ECO:0000313" key="3">
    <source>
        <dbReference type="EMBL" id="HBJ07649.1"/>
    </source>
</evidence>
<reference evidence="3 4" key="1">
    <citation type="journal article" date="2018" name="Nat. Biotechnol.">
        <title>A standardized bacterial taxonomy based on genome phylogeny substantially revises the tree of life.</title>
        <authorList>
            <person name="Parks D.H."/>
            <person name="Chuvochina M."/>
            <person name="Waite D.W."/>
            <person name="Rinke C."/>
            <person name="Skarshewski A."/>
            <person name="Chaumeil P.A."/>
            <person name="Hugenholtz P."/>
        </authorList>
    </citation>
    <scope>NUCLEOTIDE SEQUENCE [LARGE SCALE GENOMIC DNA]</scope>
    <source>
        <strain evidence="3">UBA11482</strain>
    </source>
</reference>
<dbReference type="Proteomes" id="UP000262954">
    <property type="component" value="Unassembled WGS sequence"/>
</dbReference>